<name>A0A0P0V1X1_ORYSJ</name>
<protein>
    <submittedName>
        <fullName evidence="1">Os01g0335500 protein</fullName>
    </submittedName>
</protein>
<sequence>MIDSVSSIQIIEQQDDQLPFDGQIVPYGLPLPHLPLTKFPPLVCIAVAQGVFKPLLLATQPIIFRSVHSYPCWDLISIKWIIDIPKLPQLCPSPTCPSLAKKQKSIHPDGKRVAKVMFASSEITSDPEVRQGRARKHKIQTPVSTEGLRRSPRFTGLGEKLEIHTDTPKKKTKVKPMVTSFKPSKDDRVKHLPPAIPVAQLQKIGLEKCGLLLEEVADGKLLQNKDD</sequence>
<dbReference type="EMBL" id="AP014957">
    <property type="protein sequence ID" value="BAS71934.1"/>
    <property type="molecule type" value="Genomic_DNA"/>
</dbReference>
<dbReference type="InParanoid" id="A0A0P0V1X1"/>
<reference evidence="1 2" key="3">
    <citation type="journal article" date="2013" name="Rice">
        <title>Improvement of the Oryza sativa Nipponbare reference genome using next generation sequence and optical map data.</title>
        <authorList>
            <person name="Kawahara Y."/>
            <person name="de la Bastide M."/>
            <person name="Hamilton J.P."/>
            <person name="Kanamori H."/>
            <person name="McCombie W.R."/>
            <person name="Ouyang S."/>
            <person name="Schwartz D.C."/>
            <person name="Tanaka T."/>
            <person name="Wu J."/>
            <person name="Zhou S."/>
            <person name="Childs K.L."/>
            <person name="Davidson R.M."/>
            <person name="Lin H."/>
            <person name="Quesada-Ocampo L."/>
            <person name="Vaillancourt B."/>
            <person name="Sakai H."/>
            <person name="Lee S.S."/>
            <person name="Kim J."/>
            <person name="Numa H."/>
            <person name="Itoh T."/>
            <person name="Buell C.R."/>
            <person name="Matsumoto T."/>
        </authorList>
    </citation>
    <scope>NUCLEOTIDE SEQUENCE [LARGE SCALE GENOMIC DNA]</scope>
    <source>
        <strain evidence="2">cv. Nipponbare</strain>
    </source>
</reference>
<accession>A0A0P0V1X1</accession>
<proteinExistence type="predicted"/>
<organism evidence="1 2">
    <name type="scientific">Oryza sativa subsp. japonica</name>
    <name type="common">Rice</name>
    <dbReference type="NCBI Taxonomy" id="39947"/>
    <lineage>
        <taxon>Eukaryota</taxon>
        <taxon>Viridiplantae</taxon>
        <taxon>Streptophyta</taxon>
        <taxon>Embryophyta</taxon>
        <taxon>Tracheophyta</taxon>
        <taxon>Spermatophyta</taxon>
        <taxon>Magnoliopsida</taxon>
        <taxon>Liliopsida</taxon>
        <taxon>Poales</taxon>
        <taxon>Poaceae</taxon>
        <taxon>BOP clade</taxon>
        <taxon>Oryzoideae</taxon>
        <taxon>Oryzeae</taxon>
        <taxon>Oryzinae</taxon>
        <taxon>Oryza</taxon>
        <taxon>Oryza sativa</taxon>
    </lineage>
</organism>
<evidence type="ECO:0000313" key="1">
    <source>
        <dbReference type="EMBL" id="BAS71934.1"/>
    </source>
</evidence>
<dbReference type="Proteomes" id="UP000059680">
    <property type="component" value="Chromosome 1"/>
</dbReference>
<reference evidence="2" key="1">
    <citation type="journal article" date="2005" name="Nature">
        <title>The map-based sequence of the rice genome.</title>
        <authorList>
            <consortium name="International rice genome sequencing project (IRGSP)"/>
            <person name="Matsumoto T."/>
            <person name="Wu J."/>
            <person name="Kanamori H."/>
            <person name="Katayose Y."/>
            <person name="Fujisawa M."/>
            <person name="Namiki N."/>
            <person name="Mizuno H."/>
            <person name="Yamamoto K."/>
            <person name="Antonio B.A."/>
            <person name="Baba T."/>
            <person name="Sakata K."/>
            <person name="Nagamura Y."/>
            <person name="Aoki H."/>
            <person name="Arikawa K."/>
            <person name="Arita K."/>
            <person name="Bito T."/>
            <person name="Chiden Y."/>
            <person name="Fujitsuka N."/>
            <person name="Fukunaka R."/>
            <person name="Hamada M."/>
            <person name="Harada C."/>
            <person name="Hayashi A."/>
            <person name="Hijishita S."/>
            <person name="Honda M."/>
            <person name="Hosokawa S."/>
            <person name="Ichikawa Y."/>
            <person name="Idonuma A."/>
            <person name="Iijima M."/>
            <person name="Ikeda M."/>
            <person name="Ikeno M."/>
            <person name="Ito K."/>
            <person name="Ito S."/>
            <person name="Ito T."/>
            <person name="Ito Y."/>
            <person name="Ito Y."/>
            <person name="Iwabuchi A."/>
            <person name="Kamiya K."/>
            <person name="Karasawa W."/>
            <person name="Kurita K."/>
            <person name="Katagiri S."/>
            <person name="Kikuta A."/>
            <person name="Kobayashi H."/>
            <person name="Kobayashi N."/>
            <person name="Machita K."/>
            <person name="Maehara T."/>
            <person name="Masukawa M."/>
            <person name="Mizubayashi T."/>
            <person name="Mukai Y."/>
            <person name="Nagasaki H."/>
            <person name="Nagata Y."/>
            <person name="Naito S."/>
            <person name="Nakashima M."/>
            <person name="Nakama Y."/>
            <person name="Nakamichi Y."/>
            <person name="Nakamura M."/>
            <person name="Meguro A."/>
            <person name="Negishi M."/>
            <person name="Ohta I."/>
            <person name="Ohta T."/>
            <person name="Okamoto M."/>
            <person name="Ono N."/>
            <person name="Saji S."/>
            <person name="Sakaguchi M."/>
            <person name="Sakai K."/>
            <person name="Shibata M."/>
            <person name="Shimokawa T."/>
            <person name="Song J."/>
            <person name="Takazaki Y."/>
            <person name="Terasawa K."/>
            <person name="Tsugane M."/>
            <person name="Tsuji K."/>
            <person name="Ueda S."/>
            <person name="Waki K."/>
            <person name="Yamagata H."/>
            <person name="Yamamoto M."/>
            <person name="Yamamoto S."/>
            <person name="Yamane H."/>
            <person name="Yoshiki S."/>
            <person name="Yoshihara R."/>
            <person name="Yukawa K."/>
            <person name="Zhong H."/>
            <person name="Yano M."/>
            <person name="Yuan Q."/>
            <person name="Ouyang S."/>
            <person name="Liu J."/>
            <person name="Jones K.M."/>
            <person name="Gansberger K."/>
            <person name="Moffat K."/>
            <person name="Hill J."/>
            <person name="Bera J."/>
            <person name="Fadrosh D."/>
            <person name="Jin S."/>
            <person name="Johri S."/>
            <person name="Kim M."/>
            <person name="Overton L."/>
            <person name="Reardon M."/>
            <person name="Tsitrin T."/>
            <person name="Vuong H."/>
            <person name="Weaver B."/>
            <person name="Ciecko A."/>
            <person name="Tallon L."/>
            <person name="Jackson J."/>
            <person name="Pai G."/>
            <person name="Aken S.V."/>
            <person name="Utterback T."/>
            <person name="Reidmuller S."/>
            <person name="Feldblyum T."/>
            <person name="Hsiao J."/>
            <person name="Zismann V."/>
            <person name="Iobst S."/>
            <person name="de Vazeille A.R."/>
            <person name="Buell C.R."/>
            <person name="Ying K."/>
            <person name="Li Y."/>
            <person name="Lu T."/>
            <person name="Huang Y."/>
            <person name="Zhao Q."/>
            <person name="Feng Q."/>
            <person name="Zhang L."/>
            <person name="Zhu J."/>
            <person name="Weng Q."/>
            <person name="Mu J."/>
            <person name="Lu Y."/>
            <person name="Fan D."/>
            <person name="Liu Y."/>
            <person name="Guan J."/>
            <person name="Zhang Y."/>
            <person name="Yu S."/>
            <person name="Liu X."/>
            <person name="Zhang Y."/>
            <person name="Hong G."/>
            <person name="Han B."/>
            <person name="Choisne N."/>
            <person name="Demange N."/>
            <person name="Orjeda G."/>
            <person name="Samain S."/>
            <person name="Cattolico L."/>
            <person name="Pelletier E."/>
            <person name="Couloux A."/>
            <person name="Segurens B."/>
            <person name="Wincker P."/>
            <person name="D'Hont A."/>
            <person name="Scarpelli C."/>
            <person name="Weissenbach J."/>
            <person name="Salanoubat M."/>
            <person name="Quetier F."/>
            <person name="Yu Y."/>
            <person name="Kim H.R."/>
            <person name="Rambo T."/>
            <person name="Currie J."/>
            <person name="Collura K."/>
            <person name="Luo M."/>
            <person name="Yang T."/>
            <person name="Ammiraju J.S.S."/>
            <person name="Engler F."/>
            <person name="Soderlund C."/>
            <person name="Wing R.A."/>
            <person name="Palmer L.E."/>
            <person name="de la Bastide M."/>
            <person name="Spiegel L."/>
            <person name="Nascimento L."/>
            <person name="Zutavern T."/>
            <person name="O'Shaughnessy A."/>
            <person name="Dike S."/>
            <person name="Dedhia N."/>
            <person name="Preston R."/>
            <person name="Balija V."/>
            <person name="McCombie W.R."/>
            <person name="Chow T."/>
            <person name="Chen H."/>
            <person name="Chung M."/>
            <person name="Chen C."/>
            <person name="Shaw J."/>
            <person name="Wu H."/>
            <person name="Hsiao K."/>
            <person name="Chao Y."/>
            <person name="Chu M."/>
            <person name="Cheng C."/>
            <person name="Hour A."/>
            <person name="Lee P."/>
            <person name="Lin S."/>
            <person name="Lin Y."/>
            <person name="Liou J."/>
            <person name="Liu S."/>
            <person name="Hsing Y."/>
            <person name="Raghuvanshi S."/>
            <person name="Mohanty A."/>
            <person name="Bharti A.K."/>
            <person name="Gaur A."/>
            <person name="Gupta V."/>
            <person name="Kumar D."/>
            <person name="Ravi V."/>
            <person name="Vij S."/>
            <person name="Kapur A."/>
            <person name="Khurana P."/>
            <person name="Khurana P."/>
            <person name="Khurana J.P."/>
            <person name="Tyagi A.K."/>
            <person name="Gaikwad K."/>
            <person name="Singh A."/>
            <person name="Dalal V."/>
            <person name="Srivastava S."/>
            <person name="Dixit A."/>
            <person name="Pal A.K."/>
            <person name="Ghazi I.A."/>
            <person name="Yadav M."/>
            <person name="Pandit A."/>
            <person name="Bhargava A."/>
            <person name="Sureshbabu K."/>
            <person name="Batra K."/>
            <person name="Sharma T.R."/>
            <person name="Mohapatra T."/>
            <person name="Singh N.K."/>
            <person name="Messing J."/>
            <person name="Nelson A.B."/>
            <person name="Fuks G."/>
            <person name="Kavchok S."/>
            <person name="Keizer G."/>
            <person name="Linton E."/>
            <person name="Llaca V."/>
            <person name="Song R."/>
            <person name="Tanyolac B."/>
            <person name="Young S."/>
            <person name="Ho-Il K."/>
            <person name="Hahn J.H."/>
            <person name="Sangsakoo G."/>
            <person name="Vanavichit A."/>
            <person name="de Mattos Luiz.A.T."/>
            <person name="Zimmer P.D."/>
            <person name="Malone G."/>
            <person name="Dellagostin O."/>
            <person name="de Oliveira A.C."/>
            <person name="Bevan M."/>
            <person name="Bancroft I."/>
            <person name="Minx P."/>
            <person name="Cordum H."/>
            <person name="Wilson R."/>
            <person name="Cheng Z."/>
            <person name="Jin W."/>
            <person name="Jiang J."/>
            <person name="Leong S.A."/>
            <person name="Iwama H."/>
            <person name="Gojobori T."/>
            <person name="Itoh T."/>
            <person name="Niimura Y."/>
            <person name="Fujii Y."/>
            <person name="Habara T."/>
            <person name="Sakai H."/>
            <person name="Sato Y."/>
            <person name="Wilson G."/>
            <person name="Kumar K."/>
            <person name="McCouch S."/>
            <person name="Juretic N."/>
            <person name="Hoen D."/>
            <person name="Wright S."/>
            <person name="Bruskiewich R."/>
            <person name="Bureau T."/>
            <person name="Miyao A."/>
            <person name="Hirochika H."/>
            <person name="Nishikawa T."/>
            <person name="Kadowaki K."/>
            <person name="Sugiura M."/>
            <person name="Burr B."/>
            <person name="Sasaki T."/>
        </authorList>
    </citation>
    <scope>NUCLEOTIDE SEQUENCE [LARGE SCALE GENOMIC DNA]</scope>
    <source>
        <strain evidence="2">cv. Nipponbare</strain>
    </source>
</reference>
<dbReference type="PaxDb" id="39947-A0A0P0V1X1"/>
<reference evidence="1 2" key="2">
    <citation type="journal article" date="2013" name="Plant Cell Physiol.">
        <title>Rice Annotation Project Database (RAP-DB): an integrative and interactive database for rice genomics.</title>
        <authorList>
            <person name="Sakai H."/>
            <person name="Lee S.S."/>
            <person name="Tanaka T."/>
            <person name="Numa H."/>
            <person name="Kim J."/>
            <person name="Kawahara Y."/>
            <person name="Wakimoto H."/>
            <person name="Yang C.C."/>
            <person name="Iwamoto M."/>
            <person name="Abe T."/>
            <person name="Yamada Y."/>
            <person name="Muto A."/>
            <person name="Inokuchi H."/>
            <person name="Ikemura T."/>
            <person name="Matsumoto T."/>
            <person name="Sasaki T."/>
            <person name="Itoh T."/>
        </authorList>
    </citation>
    <scope>NUCLEOTIDE SEQUENCE [LARGE SCALE GENOMIC DNA]</scope>
    <source>
        <strain evidence="2">cv. Nipponbare</strain>
    </source>
</reference>
<keyword evidence="2" id="KW-1185">Reference proteome</keyword>
<dbReference type="AlphaFoldDB" id="A0A0P0V1X1"/>
<gene>
    <name evidence="1" type="ordered locus">Os01g0335500</name>
    <name evidence="1" type="ORF">OSNPB_010335500</name>
</gene>
<dbReference type="STRING" id="39947.A0A0P0V1X1"/>
<evidence type="ECO:0000313" key="2">
    <source>
        <dbReference type="Proteomes" id="UP000059680"/>
    </source>
</evidence>